<reference evidence="2" key="1">
    <citation type="submission" date="2022-08" db="EMBL/GenBank/DDBJ databases">
        <authorList>
            <person name="Deng Y."/>
            <person name="Han X.-F."/>
            <person name="Zhang Y.-Q."/>
        </authorList>
    </citation>
    <scope>NUCLEOTIDE SEQUENCE</scope>
    <source>
        <strain evidence="2">CPCC 203407</strain>
    </source>
</reference>
<keyword evidence="1" id="KW-0812">Transmembrane</keyword>
<comment type="caution">
    <text evidence="2">The sequence shown here is derived from an EMBL/GenBank/DDBJ whole genome shotgun (WGS) entry which is preliminary data.</text>
</comment>
<keyword evidence="3" id="KW-1185">Reference proteome</keyword>
<feature type="transmembrane region" description="Helical" evidence="1">
    <location>
        <begin position="16"/>
        <end position="40"/>
    </location>
</feature>
<evidence type="ECO:0000313" key="2">
    <source>
        <dbReference type="EMBL" id="MCS5726028.1"/>
    </source>
</evidence>
<proteinExistence type="predicted"/>
<dbReference type="Proteomes" id="UP001165587">
    <property type="component" value="Unassembled WGS sequence"/>
</dbReference>
<organism evidence="2 3">
    <name type="scientific">Herbiconiux oxytropis</name>
    <dbReference type="NCBI Taxonomy" id="2970915"/>
    <lineage>
        <taxon>Bacteria</taxon>
        <taxon>Bacillati</taxon>
        <taxon>Actinomycetota</taxon>
        <taxon>Actinomycetes</taxon>
        <taxon>Micrococcales</taxon>
        <taxon>Microbacteriaceae</taxon>
        <taxon>Herbiconiux</taxon>
    </lineage>
</organism>
<evidence type="ECO:0000256" key="1">
    <source>
        <dbReference type="SAM" id="Phobius"/>
    </source>
</evidence>
<keyword evidence="1" id="KW-0472">Membrane</keyword>
<dbReference type="RefSeq" id="WP_259526706.1">
    <property type="nucleotide sequence ID" value="NZ_JANLCK010000004.1"/>
</dbReference>
<sequence length="397" mass="41878">MSELDRLLLLRRRRRWPLVVAVSLLCAGIIVGTGAGLIAVQQLQEQVAGLEAELATSRLQDAAAESGETAGPGTLAPALDPEQVVVEETDGVTSFTDLSTGLRTVVQPVDRSKLTIVGSSTMREMAGDFGEFADRHDAALIDATGGGLLAEHMLAELGSRRLVTDAVDIPASGQTTLTSPNVPAGIQGAFRLSGHFEGYGSAAGTISKTEGPATVWTFERDEDGLAVRIPAGTEFVPDLGTQGRDGIAVLNIGKNNLAASDGVGASDVDELVSWTEDAYRYLSATGKYVLVVGHFQNSATAADSPARARIQQYNDALRDRFGPRFFDLEAVVTSDDIWKATGIAPTAADLAEQRAGNKPDGLSRRVDGAVDPYHLDPAVASTIAGLMQSRMIDLGWY</sequence>
<dbReference type="EMBL" id="JANLCK010000004">
    <property type="protein sequence ID" value="MCS5726028.1"/>
    <property type="molecule type" value="Genomic_DNA"/>
</dbReference>
<dbReference type="AlphaFoldDB" id="A0AA41XGI0"/>
<keyword evidence="1" id="KW-1133">Transmembrane helix</keyword>
<gene>
    <name evidence="2" type="ORF">N1028_08985</name>
</gene>
<evidence type="ECO:0000313" key="3">
    <source>
        <dbReference type="Proteomes" id="UP001165587"/>
    </source>
</evidence>
<accession>A0AA41XGI0</accession>
<protein>
    <submittedName>
        <fullName evidence="2">Uncharacterized protein</fullName>
    </submittedName>
</protein>
<name>A0AA41XGI0_9MICO</name>